<dbReference type="Proteomes" id="UP000531594">
    <property type="component" value="Unassembled WGS sequence"/>
</dbReference>
<reference evidence="1 2" key="1">
    <citation type="submission" date="2020-08" db="EMBL/GenBank/DDBJ databases">
        <title>Genomic Encyclopedia of Type Strains, Phase IV (KMG-IV): sequencing the most valuable type-strain genomes for metagenomic binning, comparative biology and taxonomic classification.</title>
        <authorList>
            <person name="Goeker M."/>
        </authorList>
    </citation>
    <scope>NUCLEOTIDE SEQUENCE [LARGE SCALE GENOMIC DNA]</scope>
    <source>
        <strain evidence="1 2">DSM 5391</strain>
    </source>
</reference>
<protein>
    <submittedName>
        <fullName evidence="1">Transposase-like protein</fullName>
    </submittedName>
</protein>
<proteinExistence type="predicted"/>
<gene>
    <name evidence="1" type="ORF">HNR53_004659</name>
</gene>
<dbReference type="AlphaFoldDB" id="A0A7X0HW13"/>
<sequence length="70" mass="8229">MKLPKELIKEIVKEQKFTSTNQIMETIKEMFSDILEEVLQCEIDEQLGYEKHQRQAMNLAITEMAQQNGN</sequence>
<name>A0A7X0HW13_9BACI</name>
<keyword evidence="2" id="KW-1185">Reference proteome</keyword>
<dbReference type="EMBL" id="JACHGK010000035">
    <property type="protein sequence ID" value="MBB6447937.1"/>
    <property type="molecule type" value="Genomic_DNA"/>
</dbReference>
<evidence type="ECO:0000313" key="2">
    <source>
        <dbReference type="Proteomes" id="UP000531594"/>
    </source>
</evidence>
<accession>A0A7X0HW13</accession>
<organism evidence="1 2">
    <name type="scientific">Bacillus benzoevorans</name>
    <dbReference type="NCBI Taxonomy" id="1456"/>
    <lineage>
        <taxon>Bacteria</taxon>
        <taxon>Bacillati</taxon>
        <taxon>Bacillota</taxon>
        <taxon>Bacilli</taxon>
        <taxon>Bacillales</taxon>
        <taxon>Bacillaceae</taxon>
        <taxon>Bacillus</taxon>
    </lineage>
</organism>
<comment type="caution">
    <text evidence="1">The sequence shown here is derived from an EMBL/GenBank/DDBJ whole genome shotgun (WGS) entry which is preliminary data.</text>
</comment>
<evidence type="ECO:0000313" key="1">
    <source>
        <dbReference type="EMBL" id="MBB6447937.1"/>
    </source>
</evidence>